<proteinExistence type="predicted"/>
<evidence type="ECO:0000313" key="1">
    <source>
        <dbReference type="EMBL" id="GEL26072.1"/>
    </source>
</evidence>
<dbReference type="SUPFAM" id="SSF52540">
    <property type="entry name" value="P-loop containing nucleoside triphosphate hydrolases"/>
    <property type="match status" value="1"/>
</dbReference>
<organism evidence="1 2">
    <name type="scientific">Pseudonocardia sulfidoxydans NBRC 16205</name>
    <dbReference type="NCBI Taxonomy" id="1223511"/>
    <lineage>
        <taxon>Bacteria</taxon>
        <taxon>Bacillati</taxon>
        <taxon>Actinomycetota</taxon>
        <taxon>Actinomycetes</taxon>
        <taxon>Pseudonocardiales</taxon>
        <taxon>Pseudonocardiaceae</taxon>
        <taxon>Pseudonocardia</taxon>
    </lineage>
</organism>
<dbReference type="Gene3D" id="3.40.50.300">
    <property type="entry name" value="P-loop containing nucleotide triphosphate hydrolases"/>
    <property type="match status" value="1"/>
</dbReference>
<reference evidence="1 2" key="1">
    <citation type="submission" date="2019-07" db="EMBL/GenBank/DDBJ databases">
        <title>Whole genome shotgun sequence of Pseudonocardia sulfidoxydans NBRC 16205.</title>
        <authorList>
            <person name="Hosoyama A."/>
            <person name="Uohara A."/>
            <person name="Ohji S."/>
            <person name="Ichikawa N."/>
        </authorList>
    </citation>
    <scope>NUCLEOTIDE SEQUENCE [LARGE SCALE GENOMIC DNA]</scope>
    <source>
        <strain evidence="1 2">NBRC 16205</strain>
    </source>
</reference>
<name>A0A511DMN2_9PSEU</name>
<sequence length="232" mass="25472">MWAPIVALAPAIRDGLVRVSGIDPKGMELAYGRRVFHRYAANSREALALLDDLVAEMEARKKATAGQLRSVKITRDTPLELLEFDEIGALLRYVGDRKIREALAERVALLTTQGRALGMTVRGYVQEPTKDTVPVRDLFPRRICLRVASKSHVSMVLGDHAYERGAWANRISEAEPGVGYLFGEGLREPLRVRAGWVPDTTIAELEQFLSVHEGAQSEAVTTGVHLSTGGGE</sequence>
<accession>A0A511DMN2</accession>
<evidence type="ECO:0000313" key="2">
    <source>
        <dbReference type="Proteomes" id="UP000321685"/>
    </source>
</evidence>
<dbReference type="Proteomes" id="UP000321685">
    <property type="component" value="Unassembled WGS sequence"/>
</dbReference>
<dbReference type="EMBL" id="BJVJ01000073">
    <property type="protein sequence ID" value="GEL26072.1"/>
    <property type="molecule type" value="Genomic_DNA"/>
</dbReference>
<dbReference type="InterPro" id="IPR027417">
    <property type="entry name" value="P-loop_NTPase"/>
</dbReference>
<evidence type="ECO:0008006" key="3">
    <source>
        <dbReference type="Google" id="ProtNLM"/>
    </source>
</evidence>
<gene>
    <name evidence="1" type="ORF">PSU4_50260</name>
</gene>
<keyword evidence="2" id="KW-1185">Reference proteome</keyword>
<comment type="caution">
    <text evidence="1">The sequence shown here is derived from an EMBL/GenBank/DDBJ whole genome shotgun (WGS) entry which is preliminary data.</text>
</comment>
<dbReference type="AlphaFoldDB" id="A0A511DMN2"/>
<protein>
    <recommendedName>
        <fullName evidence="3">FtsK domain-containing protein</fullName>
    </recommendedName>
</protein>